<dbReference type="OrthoDB" id="10072022at2759"/>
<sequence length="111" mass="12537">MDLFFLLALKKPPVSFSQYESHQVISHLPTGQPLSPNMVPDSHVNHNGNPRTSKQNPSNPLQHLIPGPNLESEPRIQADILKQATKDRAGDLHKLKQSKNQLMTIMLKRFL</sequence>
<reference evidence="2 3" key="1">
    <citation type="journal article" date="2019" name="PLoS ONE">
        <title>Genomic analyses reveal an absence of contemporary introgressive admixture between fin whales and blue whales, despite known hybrids.</title>
        <authorList>
            <person name="Westbury M.V."/>
            <person name="Petersen B."/>
            <person name="Lorenzen E.D."/>
        </authorList>
    </citation>
    <scope>NUCLEOTIDE SEQUENCE [LARGE SCALE GENOMIC DNA]</scope>
    <source>
        <strain evidence="2">FinWhale-01</strain>
    </source>
</reference>
<evidence type="ECO:0000256" key="1">
    <source>
        <dbReference type="SAM" id="MobiDB-lite"/>
    </source>
</evidence>
<evidence type="ECO:0000313" key="3">
    <source>
        <dbReference type="Proteomes" id="UP000437017"/>
    </source>
</evidence>
<dbReference type="EMBL" id="SGJD01006374">
    <property type="protein sequence ID" value="KAB0389870.1"/>
    <property type="molecule type" value="Genomic_DNA"/>
</dbReference>
<accession>A0A643BQ42</accession>
<proteinExistence type="predicted"/>
<gene>
    <name evidence="2" type="ORF">E2I00_020187</name>
</gene>
<keyword evidence="3" id="KW-1185">Reference proteome</keyword>
<dbReference type="AlphaFoldDB" id="A0A643BQ42"/>
<protein>
    <submittedName>
        <fullName evidence="2">Uncharacterized protein</fullName>
    </submittedName>
</protein>
<feature type="region of interest" description="Disordered" evidence="1">
    <location>
        <begin position="28"/>
        <end position="71"/>
    </location>
</feature>
<name>A0A643BQ42_BALPH</name>
<comment type="caution">
    <text evidence="2">The sequence shown here is derived from an EMBL/GenBank/DDBJ whole genome shotgun (WGS) entry which is preliminary data.</text>
</comment>
<feature type="compositionally biased region" description="Polar residues" evidence="1">
    <location>
        <begin position="45"/>
        <end position="61"/>
    </location>
</feature>
<evidence type="ECO:0000313" key="2">
    <source>
        <dbReference type="EMBL" id="KAB0389870.1"/>
    </source>
</evidence>
<dbReference type="Proteomes" id="UP000437017">
    <property type="component" value="Unassembled WGS sequence"/>
</dbReference>
<organism evidence="2 3">
    <name type="scientific">Balaenoptera physalus</name>
    <name type="common">Fin whale</name>
    <name type="synonym">Balaena physalus</name>
    <dbReference type="NCBI Taxonomy" id="9770"/>
    <lineage>
        <taxon>Eukaryota</taxon>
        <taxon>Metazoa</taxon>
        <taxon>Chordata</taxon>
        <taxon>Craniata</taxon>
        <taxon>Vertebrata</taxon>
        <taxon>Euteleostomi</taxon>
        <taxon>Mammalia</taxon>
        <taxon>Eutheria</taxon>
        <taxon>Laurasiatheria</taxon>
        <taxon>Artiodactyla</taxon>
        <taxon>Whippomorpha</taxon>
        <taxon>Cetacea</taxon>
        <taxon>Mysticeti</taxon>
        <taxon>Balaenopteridae</taxon>
        <taxon>Balaenoptera</taxon>
    </lineage>
</organism>